<reference evidence="1" key="1">
    <citation type="submission" date="2023-04" db="EMBL/GenBank/DDBJ databases">
        <title>The human skin virome in hidradenitis suppurativa patients.</title>
        <authorList>
            <person name="Jansen D."/>
        </authorList>
    </citation>
    <scope>NUCLEOTIDE SEQUENCE</scope>
    <source>
        <strain evidence="1">VC3_JansenPhageG</strain>
    </source>
</reference>
<evidence type="ECO:0000313" key="1">
    <source>
        <dbReference type="EMBL" id="WLJ25815.1"/>
    </source>
</evidence>
<organism evidence="1">
    <name type="scientific">Firmicutes phage HS10</name>
    <dbReference type="NCBI Taxonomy" id="3056392"/>
    <lineage>
        <taxon>Viruses</taxon>
    </lineage>
</organism>
<dbReference type="Pfam" id="PF04883">
    <property type="entry name" value="HK97-gp10_like"/>
    <property type="match status" value="1"/>
</dbReference>
<dbReference type="NCBIfam" id="TIGR01725">
    <property type="entry name" value="phge_HK97_gp10"/>
    <property type="match status" value="1"/>
</dbReference>
<dbReference type="EMBL" id="OQ890317">
    <property type="protein sequence ID" value="WLJ25815.1"/>
    <property type="molecule type" value="Genomic_DNA"/>
</dbReference>
<protein>
    <submittedName>
        <fullName evidence="1">Tail component</fullName>
    </submittedName>
</protein>
<sequence>MVRIEIEGIGEAIKAIAGLQNIVGPEMAKVVRKNGAELQQKEQRTVPVDTGNLKRSILLTVEDGGMTATVEPTANYAGYVEYGTRFMGAQPYVRPNYEEQKEIFMKDMKKYIKE</sequence>
<name>A0AA49X427_9VIRU</name>
<accession>A0AA49X427</accession>
<proteinExistence type="predicted"/>
<dbReference type="InterPro" id="IPR010064">
    <property type="entry name" value="HK97-gp10_tail"/>
</dbReference>